<protein>
    <submittedName>
        <fullName evidence="2">Uncharacterized protein</fullName>
    </submittedName>
</protein>
<keyword evidence="1" id="KW-1133">Transmembrane helix</keyword>
<keyword evidence="1" id="KW-0812">Transmembrane</keyword>
<feature type="non-terminal residue" evidence="2">
    <location>
        <position position="115"/>
    </location>
</feature>
<feature type="transmembrane region" description="Helical" evidence="1">
    <location>
        <begin position="82"/>
        <end position="112"/>
    </location>
</feature>
<keyword evidence="1" id="KW-0472">Membrane</keyword>
<dbReference type="EMBL" id="RBVX01000148">
    <property type="protein sequence ID" value="RSL28809.1"/>
    <property type="molecule type" value="Genomic_DNA"/>
</dbReference>
<comment type="caution">
    <text evidence="2">The sequence shown here is derived from an EMBL/GenBank/DDBJ whole genome shotgun (WGS) entry which is preliminary data.</text>
</comment>
<organism evidence="2 3">
    <name type="scientific">Salibacterium salarium</name>
    <dbReference type="NCBI Taxonomy" id="284579"/>
    <lineage>
        <taxon>Bacteria</taxon>
        <taxon>Bacillati</taxon>
        <taxon>Bacillota</taxon>
        <taxon>Bacilli</taxon>
        <taxon>Bacillales</taxon>
        <taxon>Bacillaceae</taxon>
    </lineage>
</organism>
<name>A0A428MRQ3_9BACI</name>
<keyword evidence="3" id="KW-1185">Reference proteome</keyword>
<evidence type="ECO:0000256" key="1">
    <source>
        <dbReference type="SAM" id="Phobius"/>
    </source>
</evidence>
<dbReference type="Proteomes" id="UP000275076">
    <property type="component" value="Unassembled WGS sequence"/>
</dbReference>
<reference evidence="2 3" key="1">
    <citation type="submission" date="2018-10" db="EMBL/GenBank/DDBJ databases">
        <title>Draft genome sequence of Bacillus salarius IM0101, isolated from a hypersaline soil in Inner Mongolia, China.</title>
        <authorList>
            <person name="Yamprayoonswat W."/>
            <person name="Boonvisut S."/>
            <person name="Jumpathong W."/>
            <person name="Sittihan S."/>
            <person name="Ruangsuj P."/>
            <person name="Wanthongcharoen S."/>
            <person name="Thongpramul N."/>
            <person name="Pimmason S."/>
            <person name="Yu B."/>
            <person name="Yasawong M."/>
        </authorList>
    </citation>
    <scope>NUCLEOTIDE SEQUENCE [LARGE SCALE GENOMIC DNA]</scope>
    <source>
        <strain evidence="2 3">IM0101</strain>
    </source>
</reference>
<feature type="transmembrane region" description="Helical" evidence="1">
    <location>
        <begin position="12"/>
        <end position="29"/>
    </location>
</feature>
<accession>A0A428MRQ3</accession>
<evidence type="ECO:0000313" key="2">
    <source>
        <dbReference type="EMBL" id="RSL28809.1"/>
    </source>
</evidence>
<evidence type="ECO:0000313" key="3">
    <source>
        <dbReference type="Proteomes" id="UP000275076"/>
    </source>
</evidence>
<feature type="transmembrane region" description="Helical" evidence="1">
    <location>
        <begin position="49"/>
        <end position="70"/>
    </location>
</feature>
<proteinExistence type="predicted"/>
<sequence length="115" mass="13266">MESTKRFILRKLSATFVATTIFAFLFGIVDGFEFEMKYNQGNQFIQRFYFYAIYIGAIILFYGNIVSIVVEKIQMKWFPQYNWLYVFILGVFGLANGLLFQVATFGGGFALLGML</sequence>
<dbReference type="AlphaFoldDB" id="A0A428MRQ3"/>
<gene>
    <name evidence="2" type="ORF">D7Z54_34540</name>
</gene>